<proteinExistence type="predicted"/>
<dbReference type="HOGENOM" id="CLU_504363_0_0_1"/>
<dbReference type="OrthoDB" id="3266934at2759"/>
<dbReference type="STRING" id="1095629.A0A0C9XC64"/>
<dbReference type="Proteomes" id="UP000054477">
    <property type="component" value="Unassembled WGS sequence"/>
</dbReference>
<evidence type="ECO:0000256" key="1">
    <source>
        <dbReference type="SAM" id="MobiDB-lite"/>
    </source>
</evidence>
<evidence type="ECO:0000313" key="5">
    <source>
        <dbReference type="Proteomes" id="UP000054477"/>
    </source>
</evidence>
<organism evidence="4 5">
    <name type="scientific">Laccaria amethystina LaAM-08-1</name>
    <dbReference type="NCBI Taxonomy" id="1095629"/>
    <lineage>
        <taxon>Eukaryota</taxon>
        <taxon>Fungi</taxon>
        <taxon>Dikarya</taxon>
        <taxon>Basidiomycota</taxon>
        <taxon>Agaricomycotina</taxon>
        <taxon>Agaricomycetes</taxon>
        <taxon>Agaricomycetidae</taxon>
        <taxon>Agaricales</taxon>
        <taxon>Agaricineae</taxon>
        <taxon>Hydnangiaceae</taxon>
        <taxon>Laccaria</taxon>
    </lineage>
</organism>
<feature type="compositionally biased region" description="Polar residues" evidence="1">
    <location>
        <begin position="416"/>
        <end position="432"/>
    </location>
</feature>
<feature type="region of interest" description="Disordered" evidence="1">
    <location>
        <begin position="336"/>
        <end position="358"/>
    </location>
</feature>
<feature type="chain" id="PRO_5002206265" evidence="3">
    <location>
        <begin position="26"/>
        <end position="572"/>
    </location>
</feature>
<keyword evidence="5" id="KW-1185">Reference proteome</keyword>
<name>A0A0C9XC64_9AGAR</name>
<gene>
    <name evidence="4" type="ORF">K443DRAFT_181300</name>
</gene>
<dbReference type="AlphaFoldDB" id="A0A0C9XC64"/>
<accession>A0A0C9XC64</accession>
<reference evidence="5" key="2">
    <citation type="submission" date="2015-01" db="EMBL/GenBank/DDBJ databases">
        <title>Evolutionary Origins and Diversification of the Mycorrhizal Mutualists.</title>
        <authorList>
            <consortium name="DOE Joint Genome Institute"/>
            <consortium name="Mycorrhizal Genomics Consortium"/>
            <person name="Kohler A."/>
            <person name="Kuo A."/>
            <person name="Nagy L.G."/>
            <person name="Floudas D."/>
            <person name="Copeland A."/>
            <person name="Barry K.W."/>
            <person name="Cichocki N."/>
            <person name="Veneault-Fourrey C."/>
            <person name="LaButti K."/>
            <person name="Lindquist E.A."/>
            <person name="Lipzen A."/>
            <person name="Lundell T."/>
            <person name="Morin E."/>
            <person name="Murat C."/>
            <person name="Riley R."/>
            <person name="Ohm R."/>
            <person name="Sun H."/>
            <person name="Tunlid A."/>
            <person name="Henrissat B."/>
            <person name="Grigoriev I.V."/>
            <person name="Hibbett D.S."/>
            <person name="Martin F."/>
        </authorList>
    </citation>
    <scope>NUCLEOTIDE SEQUENCE [LARGE SCALE GENOMIC DNA]</scope>
    <source>
        <strain evidence="5">LaAM-08-1</strain>
    </source>
</reference>
<evidence type="ECO:0000313" key="4">
    <source>
        <dbReference type="EMBL" id="KIJ99098.1"/>
    </source>
</evidence>
<feature type="compositionally biased region" description="Polar residues" evidence="1">
    <location>
        <begin position="349"/>
        <end position="358"/>
    </location>
</feature>
<reference evidence="4 5" key="1">
    <citation type="submission" date="2014-04" db="EMBL/GenBank/DDBJ databases">
        <authorList>
            <consortium name="DOE Joint Genome Institute"/>
            <person name="Kuo A."/>
            <person name="Kohler A."/>
            <person name="Nagy L.G."/>
            <person name="Floudas D."/>
            <person name="Copeland A."/>
            <person name="Barry K.W."/>
            <person name="Cichocki N."/>
            <person name="Veneault-Fourrey C."/>
            <person name="LaButti K."/>
            <person name="Lindquist E.A."/>
            <person name="Lipzen A."/>
            <person name="Lundell T."/>
            <person name="Morin E."/>
            <person name="Murat C."/>
            <person name="Sun H."/>
            <person name="Tunlid A."/>
            <person name="Henrissat B."/>
            <person name="Grigoriev I.V."/>
            <person name="Hibbett D.S."/>
            <person name="Martin F."/>
            <person name="Nordberg H.P."/>
            <person name="Cantor M.N."/>
            <person name="Hua S.X."/>
        </authorList>
    </citation>
    <scope>NUCLEOTIDE SEQUENCE [LARGE SCALE GENOMIC DNA]</scope>
    <source>
        <strain evidence="4 5">LaAM-08-1</strain>
    </source>
</reference>
<feature type="region of interest" description="Disordered" evidence="1">
    <location>
        <begin position="376"/>
        <end position="534"/>
    </location>
</feature>
<dbReference type="EMBL" id="KN838654">
    <property type="protein sequence ID" value="KIJ99098.1"/>
    <property type="molecule type" value="Genomic_DNA"/>
</dbReference>
<sequence>MAFRLLLRPCPVLVLLSFLSEGVYGRNVDLVGRQDITVSGSAPASGNVVHTGSSTSSAATVTPSAILTFNTIDQLTTCTSTSIIWFYIGPESPMSLTVTNLNVPQSGPSSLSEASTSTVSPGLQTLATVTVKLASALDPTLMNFTWPSVNVPQGWYRLYAGIDSQSFIQTSAAFFVSTGSNTSCLVTAASTSTSHPLPSTSTKTTPLLVSGSSSSINTGTIIGIILGSLGLLLAVAGIFFCFRRRYKGRKRISKGGGGGSKGWSGLKSADSHMGLQTYNNEASRHPSQPDSLEPAVMGSDEGTAPEEKFSTSPGKYGSPYEQETGLSLATLPTLQHSQGHEPMGRRVSRSYSQASTSNSHVGYSVGAMEFGGAPPIAHSRSLRGRRPSVSESVRKSSFDSPSYPPPISTGPYPPQLSRSASTGAPTQQSTPHHQQEPPQSPITPDAKKANRASLGGGSKKRKPVPAYGDHELDPSSTSPVSPSALPAAVFPDLRSNGSEASLRTFANGNGNGNGNGGHYTTRSRTRSRPGSVHSLAQMAAHDQELVHKSSFGPGGVEGKPLHFLIPDMPMQQ</sequence>
<feature type="signal peptide" evidence="3">
    <location>
        <begin position="1"/>
        <end position="25"/>
    </location>
</feature>
<feature type="compositionally biased region" description="Polar residues" evidence="1">
    <location>
        <begin position="495"/>
        <end position="506"/>
    </location>
</feature>
<keyword evidence="3" id="KW-0732">Signal</keyword>
<feature type="region of interest" description="Disordered" evidence="1">
    <location>
        <begin position="279"/>
        <end position="322"/>
    </location>
</feature>
<protein>
    <submittedName>
        <fullName evidence="4">Uncharacterized protein</fullName>
    </submittedName>
</protein>
<evidence type="ECO:0000256" key="3">
    <source>
        <dbReference type="SAM" id="SignalP"/>
    </source>
</evidence>
<feature type="transmembrane region" description="Helical" evidence="2">
    <location>
        <begin position="221"/>
        <end position="242"/>
    </location>
</feature>
<feature type="compositionally biased region" description="Pro residues" evidence="1">
    <location>
        <begin position="402"/>
        <end position="414"/>
    </location>
</feature>
<keyword evidence="2" id="KW-0812">Transmembrane</keyword>
<feature type="compositionally biased region" description="Polar residues" evidence="1">
    <location>
        <begin position="279"/>
        <end position="290"/>
    </location>
</feature>
<keyword evidence="2" id="KW-1133">Transmembrane helix</keyword>
<evidence type="ECO:0000256" key="2">
    <source>
        <dbReference type="SAM" id="Phobius"/>
    </source>
</evidence>
<keyword evidence="2" id="KW-0472">Membrane</keyword>